<feature type="transmembrane region" description="Helical" evidence="7">
    <location>
        <begin position="326"/>
        <end position="343"/>
    </location>
</feature>
<keyword evidence="10" id="KW-1185">Reference proteome</keyword>
<keyword evidence="4 7" id="KW-0812">Transmembrane</keyword>
<dbReference type="Pfam" id="PF08817">
    <property type="entry name" value="YukD"/>
    <property type="match status" value="1"/>
</dbReference>
<evidence type="ECO:0000256" key="4">
    <source>
        <dbReference type="ARBA" id="ARBA00022692"/>
    </source>
</evidence>
<feature type="transmembrane region" description="Helical" evidence="7">
    <location>
        <begin position="413"/>
        <end position="438"/>
    </location>
</feature>
<comment type="subcellular location">
    <subcellularLocation>
        <location evidence="1">Cell membrane</location>
        <topology evidence="1">Multi-pass membrane protein</topology>
    </subcellularLocation>
</comment>
<dbReference type="RefSeq" id="WP_345428685.1">
    <property type="nucleotide sequence ID" value="NZ_BAABHK010000001.1"/>
</dbReference>
<feature type="transmembrane region" description="Helical" evidence="7">
    <location>
        <begin position="197"/>
        <end position="216"/>
    </location>
</feature>
<feature type="transmembrane region" description="Helical" evidence="7">
    <location>
        <begin position="381"/>
        <end position="401"/>
    </location>
</feature>
<organism evidence="9 10">
    <name type="scientific">Actinoallomurus vinaceus</name>
    <dbReference type="NCBI Taxonomy" id="1080074"/>
    <lineage>
        <taxon>Bacteria</taxon>
        <taxon>Bacillati</taxon>
        <taxon>Actinomycetota</taxon>
        <taxon>Actinomycetes</taxon>
        <taxon>Streptosporangiales</taxon>
        <taxon>Thermomonosporaceae</taxon>
        <taxon>Actinoallomurus</taxon>
    </lineage>
</organism>
<comment type="caution">
    <text evidence="9">The sequence shown here is derived from an EMBL/GenBank/DDBJ whole genome shotgun (WGS) entry which is preliminary data.</text>
</comment>
<feature type="transmembrane region" description="Helical" evidence="7">
    <location>
        <begin position="115"/>
        <end position="136"/>
    </location>
</feature>
<accession>A0ABP8U2N5</accession>
<comment type="similarity">
    <text evidence="2">Belongs to the EccD/Snm4 family.</text>
</comment>
<evidence type="ECO:0000256" key="7">
    <source>
        <dbReference type="SAM" id="Phobius"/>
    </source>
</evidence>
<sequence>MDDERCRITVVGRRRRVDLAVPAHAPIAEYVPELTRLCGQETDETFPASWSLALPGARPFPLGVSLLEAEVVDGATLYLRDVVDGETDEPVVTDLEDLAEEVRGGWDRWNTRHRVLTTIGIGLAVMVGAVALLTLTSPNSPATIITILMGSGVALLGGTAARRDWAMPAPLRAAVAMAACPLFALAGYALPASVNTAGAGITAGALIGALAAALAVPDVSTLLLLVVAAIALPVAILFAAAHATFVESASVTGVVALIALSAAPAVAGRLATLAPVRGKKDTPADPAGEIAVVLRRGRGALITLVLILSLVVAACLLVVADSSDPFAVALAACVSLALLAQAGESEVPVAVMSRLAAGFAGVAAVALRAPVHLLHLASTPVALIVCGLGAAVLGVGCGLAGRSAPAEIPEERPSWLGTLGIVFVALSVPLAAGVFGVFGDLAHLGGRI</sequence>
<feature type="transmembrane region" description="Helical" evidence="7">
    <location>
        <begin position="223"/>
        <end position="245"/>
    </location>
</feature>
<evidence type="ECO:0000256" key="3">
    <source>
        <dbReference type="ARBA" id="ARBA00022475"/>
    </source>
</evidence>
<evidence type="ECO:0000259" key="8">
    <source>
        <dbReference type="Pfam" id="PF19053"/>
    </source>
</evidence>
<gene>
    <name evidence="9" type="ORF">GCM10023196_003950</name>
</gene>
<dbReference type="EMBL" id="BAABHK010000001">
    <property type="protein sequence ID" value="GAA4620343.1"/>
    <property type="molecule type" value="Genomic_DNA"/>
</dbReference>
<feature type="transmembrane region" description="Helical" evidence="7">
    <location>
        <begin position="142"/>
        <end position="161"/>
    </location>
</feature>
<keyword evidence="6 7" id="KW-0472">Membrane</keyword>
<keyword evidence="5 7" id="KW-1133">Transmembrane helix</keyword>
<feature type="transmembrane region" description="Helical" evidence="7">
    <location>
        <begin position="173"/>
        <end position="191"/>
    </location>
</feature>
<feature type="transmembrane region" description="Helical" evidence="7">
    <location>
        <begin position="251"/>
        <end position="271"/>
    </location>
</feature>
<evidence type="ECO:0000256" key="2">
    <source>
        <dbReference type="ARBA" id="ARBA00006162"/>
    </source>
</evidence>
<evidence type="ECO:0000256" key="1">
    <source>
        <dbReference type="ARBA" id="ARBA00004651"/>
    </source>
</evidence>
<keyword evidence="3" id="KW-1003">Cell membrane</keyword>
<dbReference type="InterPro" id="IPR024962">
    <property type="entry name" value="YukD-like"/>
</dbReference>
<dbReference type="NCBIfam" id="TIGR03920">
    <property type="entry name" value="T7SS_EccD"/>
    <property type="match status" value="1"/>
</dbReference>
<proteinExistence type="inferred from homology"/>
<evidence type="ECO:0000313" key="9">
    <source>
        <dbReference type="EMBL" id="GAA4620343.1"/>
    </source>
</evidence>
<protein>
    <recommendedName>
        <fullName evidence="8">EccD-like transmembrane domain-containing protein</fullName>
    </recommendedName>
</protein>
<evidence type="ECO:0000256" key="6">
    <source>
        <dbReference type="ARBA" id="ARBA00023136"/>
    </source>
</evidence>
<dbReference type="InterPro" id="IPR006707">
    <property type="entry name" value="T7SS_EccD"/>
</dbReference>
<dbReference type="Gene3D" id="3.10.20.90">
    <property type="entry name" value="Phosphatidylinositol 3-kinase Catalytic Subunit, Chain A, domain 1"/>
    <property type="match status" value="1"/>
</dbReference>
<feature type="transmembrane region" description="Helical" evidence="7">
    <location>
        <begin position="300"/>
        <end position="320"/>
    </location>
</feature>
<name>A0ABP8U2N5_9ACTN</name>
<evidence type="ECO:0000313" key="10">
    <source>
        <dbReference type="Proteomes" id="UP001501442"/>
    </source>
</evidence>
<reference evidence="10" key="1">
    <citation type="journal article" date="2019" name="Int. J. Syst. Evol. Microbiol.">
        <title>The Global Catalogue of Microorganisms (GCM) 10K type strain sequencing project: providing services to taxonomists for standard genome sequencing and annotation.</title>
        <authorList>
            <consortium name="The Broad Institute Genomics Platform"/>
            <consortium name="The Broad Institute Genome Sequencing Center for Infectious Disease"/>
            <person name="Wu L."/>
            <person name="Ma J."/>
        </authorList>
    </citation>
    <scope>NUCLEOTIDE SEQUENCE [LARGE SCALE GENOMIC DNA]</scope>
    <source>
        <strain evidence="10">JCM 17939</strain>
    </source>
</reference>
<dbReference type="InterPro" id="IPR044049">
    <property type="entry name" value="EccD_transm"/>
</dbReference>
<feature type="domain" description="EccD-like transmembrane" evidence="8">
    <location>
        <begin position="114"/>
        <end position="441"/>
    </location>
</feature>
<dbReference type="Proteomes" id="UP001501442">
    <property type="component" value="Unassembled WGS sequence"/>
</dbReference>
<feature type="transmembrane region" description="Helical" evidence="7">
    <location>
        <begin position="355"/>
        <end position="375"/>
    </location>
</feature>
<dbReference type="Pfam" id="PF19053">
    <property type="entry name" value="EccD"/>
    <property type="match status" value="1"/>
</dbReference>
<evidence type="ECO:0000256" key="5">
    <source>
        <dbReference type="ARBA" id="ARBA00022989"/>
    </source>
</evidence>